<evidence type="ECO:0000256" key="1">
    <source>
        <dbReference type="ARBA" id="ARBA00008263"/>
    </source>
</evidence>
<dbReference type="EMBL" id="BARW01015532">
    <property type="protein sequence ID" value="GAI95858.1"/>
    <property type="molecule type" value="Genomic_DNA"/>
</dbReference>
<accession>X1SSD5</accession>
<dbReference type="PROSITE" id="PS52040">
    <property type="entry name" value="TOPO_IIA"/>
    <property type="match status" value="1"/>
</dbReference>
<keyword evidence="3" id="KW-0238">DNA-binding</keyword>
<evidence type="ECO:0000256" key="3">
    <source>
        <dbReference type="ARBA" id="ARBA00023125"/>
    </source>
</evidence>
<dbReference type="CDD" id="cd00187">
    <property type="entry name" value="TOP4c"/>
    <property type="match status" value="1"/>
</dbReference>
<dbReference type="AlphaFoldDB" id="X1SSD5"/>
<dbReference type="SUPFAM" id="SSF56719">
    <property type="entry name" value="Type II DNA topoisomerase"/>
    <property type="match status" value="1"/>
</dbReference>
<dbReference type="Gene3D" id="3.90.199.10">
    <property type="entry name" value="Topoisomerase II, domain 5"/>
    <property type="match status" value="1"/>
</dbReference>
<sequence>PDVRDGLKPVHRRILYAMNDMGLNHSSPHKKSARIVGEVLGKYHPHGDASVYDAMVRMAQDFSMRYKLVDGQGNYGSVDNDPPAAMRYTEARLTRVAEEMLVDIDKDTVGFMPNFDDSLKEPRVLPTRIPNLLLNGSSGIAVGMATNIPPHNLSEICDAISYLIDKPGATIDELTRFIKGPDFPTAGIIQGKEGIKNAYATGHGKIVVRARARIESMPGTGRQRIIITELPYQTNKAALIETIANLVKDKKIGGISELRDESDRNGMRIVIELKKEVYPEQLLNNLYK</sequence>
<dbReference type="InterPro" id="IPR013758">
    <property type="entry name" value="Topo_IIA_A/C_ab"/>
</dbReference>
<dbReference type="InterPro" id="IPR050220">
    <property type="entry name" value="Type_II_DNA_Topoisomerases"/>
</dbReference>
<dbReference type="GO" id="GO:0005737">
    <property type="term" value="C:cytoplasm"/>
    <property type="evidence" value="ECO:0007669"/>
    <property type="project" value="TreeGrafter"/>
</dbReference>
<evidence type="ECO:0000313" key="6">
    <source>
        <dbReference type="EMBL" id="GAI95858.1"/>
    </source>
</evidence>
<reference evidence="6" key="1">
    <citation type="journal article" date="2014" name="Front. Microbiol.">
        <title>High frequency of phylogenetically diverse reductive dehalogenase-homologous genes in deep subseafloor sedimentary metagenomes.</title>
        <authorList>
            <person name="Kawai M."/>
            <person name="Futagami T."/>
            <person name="Toyoda A."/>
            <person name="Takaki Y."/>
            <person name="Nishi S."/>
            <person name="Hori S."/>
            <person name="Arai W."/>
            <person name="Tsubouchi T."/>
            <person name="Morono Y."/>
            <person name="Uchiyama I."/>
            <person name="Ito T."/>
            <person name="Fujiyama A."/>
            <person name="Inagaki F."/>
            <person name="Takami H."/>
        </authorList>
    </citation>
    <scope>NUCLEOTIDE SEQUENCE</scope>
    <source>
        <strain evidence="6">Expedition CK06-06</strain>
    </source>
</reference>
<dbReference type="PANTHER" id="PTHR43493">
    <property type="entry name" value="DNA GYRASE/TOPOISOMERASE SUBUNIT A"/>
    <property type="match status" value="1"/>
</dbReference>
<dbReference type="GO" id="GO:0003918">
    <property type="term" value="F:DNA topoisomerase type II (double strand cut, ATP-hydrolyzing) activity"/>
    <property type="evidence" value="ECO:0007669"/>
    <property type="project" value="InterPro"/>
</dbReference>
<dbReference type="InterPro" id="IPR002205">
    <property type="entry name" value="Topo_IIA_dom_A"/>
</dbReference>
<dbReference type="Pfam" id="PF00521">
    <property type="entry name" value="DNA_topoisoIV"/>
    <property type="match status" value="1"/>
</dbReference>
<comment type="similarity">
    <text evidence="1">Belongs to the type II topoisomerase GyrA/ParC subunit family.</text>
</comment>
<dbReference type="GO" id="GO:0005524">
    <property type="term" value="F:ATP binding"/>
    <property type="evidence" value="ECO:0007669"/>
    <property type="project" value="InterPro"/>
</dbReference>
<proteinExistence type="inferred from homology"/>
<keyword evidence="2" id="KW-0799">Topoisomerase</keyword>
<evidence type="ECO:0000259" key="5">
    <source>
        <dbReference type="PROSITE" id="PS52040"/>
    </source>
</evidence>
<organism evidence="6">
    <name type="scientific">marine sediment metagenome</name>
    <dbReference type="NCBI Taxonomy" id="412755"/>
    <lineage>
        <taxon>unclassified sequences</taxon>
        <taxon>metagenomes</taxon>
        <taxon>ecological metagenomes</taxon>
    </lineage>
</organism>
<comment type="caution">
    <text evidence="6">The sequence shown here is derived from an EMBL/GenBank/DDBJ whole genome shotgun (WGS) entry which is preliminary data.</text>
</comment>
<evidence type="ECO:0000256" key="2">
    <source>
        <dbReference type="ARBA" id="ARBA00023029"/>
    </source>
</evidence>
<dbReference type="PANTHER" id="PTHR43493:SF5">
    <property type="entry name" value="DNA GYRASE SUBUNIT A, CHLOROPLASTIC_MITOCHONDRIAL"/>
    <property type="match status" value="1"/>
</dbReference>
<dbReference type="InterPro" id="IPR013760">
    <property type="entry name" value="Topo_IIA-like_dom_sf"/>
</dbReference>
<evidence type="ECO:0000256" key="4">
    <source>
        <dbReference type="ARBA" id="ARBA00023235"/>
    </source>
</evidence>
<dbReference type="GO" id="GO:0006265">
    <property type="term" value="P:DNA topological change"/>
    <property type="evidence" value="ECO:0007669"/>
    <property type="project" value="InterPro"/>
</dbReference>
<dbReference type="GO" id="GO:0003677">
    <property type="term" value="F:DNA binding"/>
    <property type="evidence" value="ECO:0007669"/>
    <property type="project" value="UniProtKB-KW"/>
</dbReference>
<feature type="non-terminal residue" evidence="6">
    <location>
        <position position="288"/>
    </location>
</feature>
<dbReference type="GO" id="GO:0009330">
    <property type="term" value="C:DNA topoisomerase type II (double strand cut, ATP-hydrolyzing) complex"/>
    <property type="evidence" value="ECO:0007669"/>
    <property type="project" value="TreeGrafter"/>
</dbReference>
<protein>
    <recommendedName>
        <fullName evidence="5">Topo IIA-type catalytic domain-containing protein</fullName>
    </recommendedName>
</protein>
<dbReference type="SMART" id="SM00434">
    <property type="entry name" value="TOP4c"/>
    <property type="match status" value="1"/>
</dbReference>
<feature type="domain" description="Topo IIA-type catalytic" evidence="5">
    <location>
        <begin position="1"/>
        <end position="288"/>
    </location>
</feature>
<keyword evidence="4" id="KW-0413">Isomerase</keyword>
<name>X1SSD5_9ZZZZ</name>
<dbReference type="FunFam" id="3.90.199.10:FF:000001">
    <property type="entry name" value="DNA gyrase subunit A"/>
    <property type="match status" value="1"/>
</dbReference>
<gene>
    <name evidence="6" type="ORF">S12H4_27234</name>
</gene>
<feature type="non-terminal residue" evidence="6">
    <location>
        <position position="1"/>
    </location>
</feature>